<name>A0A1Q5UIK7_9EURO</name>
<feature type="compositionally biased region" description="Polar residues" evidence="1">
    <location>
        <begin position="9"/>
        <end position="21"/>
    </location>
</feature>
<accession>A0A1Q5UIK7</accession>
<reference evidence="2 3" key="1">
    <citation type="submission" date="2016-10" db="EMBL/GenBank/DDBJ databases">
        <title>Genome sequence of the ascomycete fungus Penicillium subrubescens.</title>
        <authorList>
            <person name="De Vries R.P."/>
            <person name="Peng M."/>
            <person name="Dilokpimol A."/>
            <person name="Hilden K."/>
            <person name="Makela M.R."/>
            <person name="Grigoriev I."/>
            <person name="Riley R."/>
            <person name="Granchi Z."/>
        </authorList>
    </citation>
    <scope>NUCLEOTIDE SEQUENCE [LARGE SCALE GENOMIC DNA]</scope>
    <source>
        <strain evidence="2 3">CBS 132785</strain>
    </source>
</reference>
<proteinExistence type="predicted"/>
<dbReference type="Proteomes" id="UP000186955">
    <property type="component" value="Unassembled WGS sequence"/>
</dbReference>
<sequence length="85" mass="9400">MARHEVPVSSVQQVGPENETISELSSSLQVSSDGGFSHAAKDWSANFDARPSPQLLVSVIHRSKELIQQIDHIFDHGCRNTFSRV</sequence>
<feature type="region of interest" description="Disordered" evidence="1">
    <location>
        <begin position="1"/>
        <end position="26"/>
    </location>
</feature>
<dbReference type="AlphaFoldDB" id="A0A1Q5UIK7"/>
<organism evidence="2 3">
    <name type="scientific">Penicillium subrubescens</name>
    <dbReference type="NCBI Taxonomy" id="1316194"/>
    <lineage>
        <taxon>Eukaryota</taxon>
        <taxon>Fungi</taxon>
        <taxon>Dikarya</taxon>
        <taxon>Ascomycota</taxon>
        <taxon>Pezizomycotina</taxon>
        <taxon>Eurotiomycetes</taxon>
        <taxon>Eurotiomycetidae</taxon>
        <taxon>Eurotiales</taxon>
        <taxon>Aspergillaceae</taxon>
        <taxon>Penicillium</taxon>
    </lineage>
</organism>
<gene>
    <name evidence="2" type="ORF">PENSUB_2064</name>
</gene>
<evidence type="ECO:0000256" key="1">
    <source>
        <dbReference type="SAM" id="MobiDB-lite"/>
    </source>
</evidence>
<evidence type="ECO:0000313" key="2">
    <source>
        <dbReference type="EMBL" id="OKP12328.1"/>
    </source>
</evidence>
<dbReference type="EMBL" id="MNBE01000228">
    <property type="protein sequence ID" value="OKP12328.1"/>
    <property type="molecule type" value="Genomic_DNA"/>
</dbReference>
<keyword evidence="3" id="KW-1185">Reference proteome</keyword>
<protein>
    <submittedName>
        <fullName evidence="2">Uncharacterized protein</fullName>
    </submittedName>
</protein>
<comment type="caution">
    <text evidence="2">The sequence shown here is derived from an EMBL/GenBank/DDBJ whole genome shotgun (WGS) entry which is preliminary data.</text>
</comment>
<evidence type="ECO:0000313" key="3">
    <source>
        <dbReference type="Proteomes" id="UP000186955"/>
    </source>
</evidence>